<organism evidence="1 2">
    <name type="scientific">Molorchus minor</name>
    <dbReference type="NCBI Taxonomy" id="1323400"/>
    <lineage>
        <taxon>Eukaryota</taxon>
        <taxon>Metazoa</taxon>
        <taxon>Ecdysozoa</taxon>
        <taxon>Arthropoda</taxon>
        <taxon>Hexapoda</taxon>
        <taxon>Insecta</taxon>
        <taxon>Pterygota</taxon>
        <taxon>Neoptera</taxon>
        <taxon>Endopterygota</taxon>
        <taxon>Coleoptera</taxon>
        <taxon>Polyphaga</taxon>
        <taxon>Cucujiformia</taxon>
        <taxon>Chrysomeloidea</taxon>
        <taxon>Cerambycidae</taxon>
        <taxon>Lamiinae</taxon>
        <taxon>Monochamini</taxon>
        <taxon>Molorchus</taxon>
    </lineage>
</organism>
<name>A0ABQ9J8Y2_9CUCU</name>
<dbReference type="EMBL" id="JAPWTJ010001003">
    <property type="protein sequence ID" value="KAJ8974397.1"/>
    <property type="molecule type" value="Genomic_DNA"/>
</dbReference>
<protein>
    <submittedName>
        <fullName evidence="1">Uncharacterized protein</fullName>
    </submittedName>
</protein>
<proteinExistence type="predicted"/>
<dbReference type="PANTHER" id="PTHR39953:SF1">
    <property type="entry name" value="RE54151P"/>
    <property type="match status" value="1"/>
</dbReference>
<comment type="caution">
    <text evidence="1">The sequence shown here is derived from an EMBL/GenBank/DDBJ whole genome shotgun (WGS) entry which is preliminary data.</text>
</comment>
<dbReference type="Proteomes" id="UP001162164">
    <property type="component" value="Unassembled WGS sequence"/>
</dbReference>
<accession>A0ABQ9J8Y2</accession>
<keyword evidence="2" id="KW-1185">Reference proteome</keyword>
<evidence type="ECO:0000313" key="2">
    <source>
        <dbReference type="Proteomes" id="UP001162164"/>
    </source>
</evidence>
<dbReference type="PANTHER" id="PTHR39953">
    <property type="entry name" value="RE54151P"/>
    <property type="match status" value="1"/>
</dbReference>
<evidence type="ECO:0000313" key="1">
    <source>
        <dbReference type="EMBL" id="KAJ8974397.1"/>
    </source>
</evidence>
<reference evidence="1" key="1">
    <citation type="journal article" date="2023" name="Insect Mol. Biol.">
        <title>Genome sequencing provides insights into the evolution of gene families encoding plant cell wall-degrading enzymes in longhorned beetles.</title>
        <authorList>
            <person name="Shin N.R."/>
            <person name="Okamura Y."/>
            <person name="Kirsch R."/>
            <person name="Pauchet Y."/>
        </authorList>
    </citation>
    <scope>NUCLEOTIDE SEQUENCE</scope>
    <source>
        <strain evidence="1">MMC_N1</strain>
    </source>
</reference>
<sequence length="119" mass="13389">MNVTWLKQSSRASYGDDAISYVHLKRDSKLCTVKCKICPEHKVHAKLYGCTLVLDKEDDVILSVLCQDCAASQSGCKLAIAFLMWVHRRKSVVVQGQSHIESKVICFVEVFGRGREEKS</sequence>
<gene>
    <name evidence="1" type="ORF">NQ317_011241</name>
</gene>